<evidence type="ECO:0000313" key="2">
    <source>
        <dbReference type="EMBL" id="KAF5225101.1"/>
    </source>
</evidence>
<dbReference type="InterPro" id="IPR011021">
    <property type="entry name" value="Arrestin-like_N"/>
</dbReference>
<organism evidence="2 3">
    <name type="scientific">Trypanosoma cruzi</name>
    <dbReference type="NCBI Taxonomy" id="5693"/>
    <lineage>
        <taxon>Eukaryota</taxon>
        <taxon>Discoba</taxon>
        <taxon>Euglenozoa</taxon>
        <taxon>Kinetoplastea</taxon>
        <taxon>Metakinetoplastina</taxon>
        <taxon>Trypanosomatida</taxon>
        <taxon>Trypanosomatidae</taxon>
        <taxon>Trypanosoma</taxon>
        <taxon>Schizotrypanum</taxon>
    </lineage>
</organism>
<sequence length="516" mass="58657">MLSATFCVLRVRRVFGLVFFFFCCCCCCFCSLFPFLCAYAIQSCSRCEMGVFNRDRVEVELTLHGGGAAYIPGSTLSGVVKVFVRKKVLCRGVRLNIRGEEYAKVHCGGVVRQDTHIHYDRMYTLARDVSNNNGALDSPPLLFPDSDDDVEADMRKADVLLPGTYTHMFELILPVFLPPSFDVRDSRGVSEVRTTYTAKVSVDITSGFDVKCIRKFYVLSAIPEMQRRQWMEGRMKAALVSYAELPQYHVMERFLCARQGRFVLTEVAISPTVVLMEDCVGLANSYGDNGEIRVDVRVFNDTKTVLKTVRVQIKNVVEMRVQDVKCVRRVNLGEPFIFSEIIHPGEERSFVASIRPPLFFPYSSLEPHENDSVDFNRYTFLPLIPPRKQKQYILYHQPLMNMVTSFVDSRCVVLVDFPGVNAKGTIKADNVLILAMTVDGNNRARPIPCEYDKLSPISGVIFNNTYSSQLHQYDHDRDSDEMRSESPWNYRHVKDRTGIFPAYTAGNWNPGKEALT</sequence>
<name>A0A7J6YEB5_TRYCR</name>
<protein>
    <recommendedName>
        <fullName evidence="1">Arrestin-like N-terminal domain-containing protein</fullName>
    </recommendedName>
</protein>
<evidence type="ECO:0000259" key="1">
    <source>
        <dbReference type="Pfam" id="PF00339"/>
    </source>
</evidence>
<evidence type="ECO:0000313" key="3">
    <source>
        <dbReference type="Proteomes" id="UP000583944"/>
    </source>
</evidence>
<dbReference type="SUPFAM" id="SSF81296">
    <property type="entry name" value="E set domains"/>
    <property type="match status" value="1"/>
</dbReference>
<dbReference type="Pfam" id="PF00339">
    <property type="entry name" value="Arrestin_N"/>
    <property type="match status" value="1"/>
</dbReference>
<dbReference type="VEuPathDB" id="TriTrypDB:ECC02_001646"/>
<comment type="caution">
    <text evidence="2">The sequence shown here is derived from an EMBL/GenBank/DDBJ whole genome shotgun (WGS) entry which is preliminary data.</text>
</comment>
<feature type="domain" description="Arrestin-like N-terminal" evidence="1">
    <location>
        <begin position="68"/>
        <end position="221"/>
    </location>
</feature>
<gene>
    <name evidence="2" type="ORF">ECC02_001646</name>
</gene>
<proteinExistence type="predicted"/>
<accession>A0A7J6YEB5</accession>
<reference evidence="2 3" key="1">
    <citation type="journal article" date="2019" name="Genome Biol. Evol.">
        <title>Nanopore Sequencing Significantly Improves Genome Assembly of the Protozoan Parasite Trypanosoma cruzi.</title>
        <authorList>
            <person name="Diaz-Viraque F."/>
            <person name="Pita S."/>
            <person name="Greif G."/>
            <person name="de Souza R.C.M."/>
            <person name="Iraola G."/>
            <person name="Robello C."/>
        </authorList>
    </citation>
    <scope>NUCLEOTIDE SEQUENCE [LARGE SCALE GENOMIC DNA]</scope>
    <source>
        <strain evidence="2 3">Berenice</strain>
    </source>
</reference>
<dbReference type="Gene3D" id="2.60.40.640">
    <property type="match status" value="1"/>
</dbReference>
<dbReference type="EMBL" id="JABDHM010000008">
    <property type="protein sequence ID" value="KAF5225101.1"/>
    <property type="molecule type" value="Genomic_DNA"/>
</dbReference>
<dbReference type="VEuPathDB" id="TriTrypDB:BCY84_15330"/>
<dbReference type="InterPro" id="IPR014756">
    <property type="entry name" value="Ig_E-set"/>
</dbReference>
<dbReference type="InterPro" id="IPR014752">
    <property type="entry name" value="Arrestin-like_C"/>
</dbReference>
<dbReference type="Proteomes" id="UP000583944">
    <property type="component" value="Unassembled WGS sequence"/>
</dbReference>
<dbReference type="AlphaFoldDB" id="A0A7J6YEB5"/>